<comment type="caution">
    <text evidence="3">The sequence shown here is derived from an EMBL/GenBank/DDBJ whole genome shotgun (WGS) entry which is preliminary data.</text>
</comment>
<keyword evidence="4" id="KW-1185">Reference proteome</keyword>
<dbReference type="InterPro" id="IPR035992">
    <property type="entry name" value="Ricin_B-like_lectins"/>
</dbReference>
<proteinExistence type="predicted"/>
<dbReference type="Proteomes" id="UP001610818">
    <property type="component" value="Unassembled WGS sequence"/>
</dbReference>
<feature type="compositionally biased region" description="Low complexity" evidence="1">
    <location>
        <begin position="548"/>
        <end position="571"/>
    </location>
</feature>
<evidence type="ECO:0000313" key="3">
    <source>
        <dbReference type="EMBL" id="MFH8544095.1"/>
    </source>
</evidence>
<feature type="domain" description="Ricin B lectin" evidence="2">
    <location>
        <begin position="407"/>
        <end position="532"/>
    </location>
</feature>
<evidence type="ECO:0000259" key="2">
    <source>
        <dbReference type="Pfam" id="PF00652"/>
    </source>
</evidence>
<evidence type="ECO:0000313" key="4">
    <source>
        <dbReference type="Proteomes" id="UP001610818"/>
    </source>
</evidence>
<reference evidence="3 4" key="1">
    <citation type="submission" date="2024-10" db="EMBL/GenBank/DDBJ databases">
        <title>The Natural Products Discovery Center: Release of the First 8490 Sequenced Strains for Exploring Actinobacteria Biosynthetic Diversity.</title>
        <authorList>
            <person name="Kalkreuter E."/>
            <person name="Kautsar S.A."/>
            <person name="Yang D."/>
            <person name="Bader C.D."/>
            <person name="Teijaro C.N."/>
            <person name="Fluegel L."/>
            <person name="Davis C.M."/>
            <person name="Simpson J.R."/>
            <person name="Lauterbach L."/>
            <person name="Steele A.D."/>
            <person name="Gui C."/>
            <person name="Meng S."/>
            <person name="Li G."/>
            <person name="Viehrig K."/>
            <person name="Ye F."/>
            <person name="Su P."/>
            <person name="Kiefer A.F."/>
            <person name="Nichols A."/>
            <person name="Cepeda A.J."/>
            <person name="Yan W."/>
            <person name="Fan B."/>
            <person name="Jiang Y."/>
            <person name="Adhikari A."/>
            <person name="Zheng C.-J."/>
            <person name="Schuster L."/>
            <person name="Cowan T.M."/>
            <person name="Smanski M.J."/>
            <person name="Chevrette M.G."/>
            <person name="De Carvalho L.P.S."/>
            <person name="Shen B."/>
        </authorList>
    </citation>
    <scope>NUCLEOTIDE SEQUENCE [LARGE SCALE GENOMIC DNA]</scope>
    <source>
        <strain evidence="3 4">NPDC017990</strain>
    </source>
</reference>
<name>A0ABW7QIR0_9ACTN</name>
<feature type="compositionally biased region" description="Basic and acidic residues" evidence="1">
    <location>
        <begin position="580"/>
        <end position="620"/>
    </location>
</feature>
<evidence type="ECO:0000256" key="1">
    <source>
        <dbReference type="SAM" id="MobiDB-lite"/>
    </source>
</evidence>
<dbReference type="RefSeq" id="WP_397707418.1">
    <property type="nucleotide sequence ID" value="NZ_JBIRGN010000001.1"/>
</dbReference>
<accession>A0ABW7QIR0</accession>
<feature type="compositionally biased region" description="Pro residues" evidence="1">
    <location>
        <begin position="628"/>
        <end position="637"/>
    </location>
</feature>
<feature type="compositionally biased region" description="Pro residues" evidence="1">
    <location>
        <begin position="1"/>
        <end position="12"/>
    </location>
</feature>
<organism evidence="3 4">
    <name type="scientific">Streptomyces longisporoflavus</name>
    <dbReference type="NCBI Taxonomy" id="28044"/>
    <lineage>
        <taxon>Bacteria</taxon>
        <taxon>Bacillati</taxon>
        <taxon>Actinomycetota</taxon>
        <taxon>Actinomycetes</taxon>
        <taxon>Kitasatosporales</taxon>
        <taxon>Streptomycetaceae</taxon>
        <taxon>Streptomyces</taxon>
    </lineage>
</organism>
<dbReference type="Pfam" id="PF00652">
    <property type="entry name" value="Ricin_B_lectin"/>
    <property type="match status" value="1"/>
</dbReference>
<feature type="region of interest" description="Disordered" evidence="1">
    <location>
        <begin position="532"/>
        <end position="668"/>
    </location>
</feature>
<dbReference type="Gene3D" id="2.80.10.50">
    <property type="match status" value="1"/>
</dbReference>
<dbReference type="EMBL" id="JBIRGQ010000001">
    <property type="protein sequence ID" value="MFH8544095.1"/>
    <property type="molecule type" value="Genomic_DNA"/>
</dbReference>
<feature type="compositionally biased region" description="Gly residues" evidence="1">
    <location>
        <begin position="302"/>
        <end position="311"/>
    </location>
</feature>
<protein>
    <submittedName>
        <fullName evidence="3">RICIN domain-containing protein</fullName>
    </submittedName>
</protein>
<sequence>MQSPHPPRPTHPPRSGVTPAESDLSLAARLRGVPEGESGQSVALLLARHWQSAYDYAAICLASRTSSASMVATASFHQMLGQMARGEPGGAVRPYLLVTVRETVRGWTVDDRITAFMPELRKPTGGRGMRAATSMTPEKRQLAARSFRALPAVAQCLLWHTEVEAEHISIPAGLSGLSVDVAADVLDQAREQFRTGIVHAHRELAPTKECSLYNRLLDVAMRRGGGLLRDLQQHLSECRHCRDVADQLSHCENRLGTLLAEAVLGWGVRRYLESRPGRGGAASGGAAKRGGAPVKRGRAAVGQGGRHAGGSGRHRPAPHVSLPGGGRLAAARMHSRTLRTGAVLGAAVLLATVLVITVAPGDGDDGGSVPPTGMAGGHHAGPGADSDEPSAGSSAPTATENPGDAEQGRLRNTAADLCLDVRDGKVKADAGTELAKCSANASQQWSYEKNGLLSSVLRPDLCLDSGAEDGVLALGACVAPSAGRADEVRYDLTVLGELLPRWHEGLAVVPASPRKGTDVLVKVRDGAAEERWAIDSSTAAPETRSIDGKSGPSAKAGPSAKGSSASPRASGDACTGGSSCKHDSPKEQRPGPKGDGKKDRGRQPAPDSTRHGDVKKRYAEVDCCDGPTPAPPMPPNRPGEQLRSPAVRGGGLGTADQADQSGQGHQAD</sequence>
<feature type="compositionally biased region" description="Polar residues" evidence="1">
    <location>
        <begin position="391"/>
        <end position="400"/>
    </location>
</feature>
<gene>
    <name evidence="3" type="ORF">ACH4F9_03670</name>
</gene>
<dbReference type="SUPFAM" id="SSF50370">
    <property type="entry name" value="Ricin B-like lectins"/>
    <property type="match status" value="1"/>
</dbReference>
<feature type="region of interest" description="Disordered" evidence="1">
    <location>
        <begin position="275"/>
        <end position="326"/>
    </location>
</feature>
<dbReference type="InterPro" id="IPR000772">
    <property type="entry name" value="Ricin_B_lectin"/>
</dbReference>
<feature type="compositionally biased region" description="Polar residues" evidence="1">
    <location>
        <begin position="657"/>
        <end position="668"/>
    </location>
</feature>
<feature type="region of interest" description="Disordered" evidence="1">
    <location>
        <begin position="1"/>
        <end position="21"/>
    </location>
</feature>
<feature type="region of interest" description="Disordered" evidence="1">
    <location>
        <begin position="364"/>
        <end position="409"/>
    </location>
</feature>
<feature type="compositionally biased region" description="Low complexity" evidence="1">
    <location>
        <begin position="284"/>
        <end position="293"/>
    </location>
</feature>
<dbReference type="PROSITE" id="PS50231">
    <property type="entry name" value="RICIN_B_LECTIN"/>
    <property type="match status" value="1"/>
</dbReference>